<reference evidence="12" key="1">
    <citation type="journal article" date="2015" name="Nat. Genet.">
        <title>The genome and transcriptome of the zoonotic hookworm Ancylostoma ceylanicum identify infection-specific gene families.</title>
        <authorList>
            <person name="Schwarz E.M."/>
            <person name="Hu Y."/>
            <person name="Antoshechkin I."/>
            <person name="Miller M.M."/>
            <person name="Sternberg P.W."/>
            <person name="Aroian R.V."/>
        </authorList>
    </citation>
    <scope>NUCLEOTIDE SEQUENCE</scope>
    <source>
        <strain evidence="12">HY135</strain>
    </source>
</reference>
<sequence>MLLLPLVIFYYDLIAYVIADFHETTETFVISEDAPIDTRVGRVQLVPGYFYKVSGVNQYFDFDTATGWITVRSTVDRERCNGSVDLLLVATPPSIVHVVVIVLDVNDHAPEFPVPFQNVSLVESSAIGTRIPLLPATDPDAGRNGTVVEYGIENTVDEFGLIYDDAGLLYLEVRLPLDRESKQLVTMNISAKDGGIPARTGYTTVYVEILDVNDNAPTFSSRELEAKWNGRPAPNTSRSADQQICSTISGLAATPIATLNATDADHGRNGEIIYSIPGAEREHFRIEGSQVFAQVRDKLRPLVWSQFCATTKC</sequence>
<evidence type="ECO:0000256" key="3">
    <source>
        <dbReference type="ARBA" id="ARBA00022737"/>
    </source>
</evidence>
<feature type="chain" id="PRO_5001492884" description="Cadherin domain-containing protein" evidence="9">
    <location>
        <begin position="20"/>
        <end position="313"/>
    </location>
</feature>
<evidence type="ECO:0000256" key="6">
    <source>
        <dbReference type="ARBA" id="ARBA00023136"/>
    </source>
</evidence>
<dbReference type="Pfam" id="PF00028">
    <property type="entry name" value="Cadherin"/>
    <property type="match status" value="1"/>
</dbReference>
<dbReference type="SMART" id="SM00112">
    <property type="entry name" value="CA"/>
    <property type="match status" value="2"/>
</dbReference>
<dbReference type="FunFam" id="2.60.40.60:FF:000092">
    <property type="entry name" value="Protocadherin 8"/>
    <property type="match status" value="1"/>
</dbReference>
<comment type="subcellular location">
    <subcellularLocation>
        <location evidence="1">Membrane</location>
        <topology evidence="1">Single-pass membrane protein</topology>
    </subcellularLocation>
</comment>
<keyword evidence="5" id="KW-1133">Transmembrane helix</keyword>
<feature type="signal peptide" evidence="9">
    <location>
        <begin position="1"/>
        <end position="19"/>
    </location>
</feature>
<dbReference type="EMBL" id="JARK01001357">
    <property type="protein sequence ID" value="EYC20749.1"/>
    <property type="molecule type" value="Genomic_DNA"/>
</dbReference>
<comment type="caution">
    <text evidence="11">The sequence shown here is derived from an EMBL/GenBank/DDBJ whole genome shotgun (WGS) entry which is preliminary data.</text>
</comment>
<keyword evidence="6" id="KW-0472">Membrane</keyword>
<evidence type="ECO:0000256" key="4">
    <source>
        <dbReference type="ARBA" id="ARBA00022837"/>
    </source>
</evidence>
<dbReference type="Gene3D" id="2.60.40.60">
    <property type="entry name" value="Cadherins"/>
    <property type="match status" value="3"/>
</dbReference>
<evidence type="ECO:0000256" key="5">
    <source>
        <dbReference type="ARBA" id="ARBA00022989"/>
    </source>
</evidence>
<keyword evidence="12" id="KW-1185">Reference proteome</keyword>
<dbReference type="InterPro" id="IPR050174">
    <property type="entry name" value="Protocadherin/Cadherin-CA"/>
</dbReference>
<keyword evidence="7" id="KW-0325">Glycoprotein</keyword>
<keyword evidence="9" id="KW-0732">Signal</keyword>
<accession>A0A016UZ97</accession>
<protein>
    <recommendedName>
        <fullName evidence="10">Cadherin domain-containing protein</fullName>
    </recommendedName>
</protein>
<evidence type="ECO:0000313" key="12">
    <source>
        <dbReference type="Proteomes" id="UP000024635"/>
    </source>
</evidence>
<evidence type="ECO:0000256" key="8">
    <source>
        <dbReference type="PROSITE-ProRule" id="PRU00043"/>
    </source>
</evidence>
<dbReference type="GO" id="GO:0005509">
    <property type="term" value="F:calcium ion binding"/>
    <property type="evidence" value="ECO:0007669"/>
    <property type="project" value="UniProtKB-UniRule"/>
</dbReference>
<evidence type="ECO:0000256" key="1">
    <source>
        <dbReference type="ARBA" id="ARBA00004167"/>
    </source>
</evidence>
<evidence type="ECO:0000256" key="9">
    <source>
        <dbReference type="SAM" id="SignalP"/>
    </source>
</evidence>
<dbReference type="PROSITE" id="PS50268">
    <property type="entry name" value="CADHERIN_2"/>
    <property type="match status" value="2"/>
</dbReference>
<dbReference type="PRINTS" id="PR00205">
    <property type="entry name" value="CADHERIN"/>
</dbReference>
<dbReference type="Pfam" id="PF25374">
    <property type="entry name" value="Cadherin_FAT4_N"/>
    <property type="match status" value="1"/>
</dbReference>
<dbReference type="PANTHER" id="PTHR24028:SF328">
    <property type="entry name" value="CADHERIN-3"/>
    <property type="match status" value="1"/>
</dbReference>
<dbReference type="Proteomes" id="UP000024635">
    <property type="component" value="Unassembled WGS sequence"/>
</dbReference>
<evidence type="ECO:0000259" key="10">
    <source>
        <dbReference type="PROSITE" id="PS50268"/>
    </source>
</evidence>
<dbReference type="InterPro" id="IPR002126">
    <property type="entry name" value="Cadherin-like_dom"/>
</dbReference>
<dbReference type="PANTHER" id="PTHR24028">
    <property type="entry name" value="CADHERIN-87A"/>
    <property type="match status" value="1"/>
</dbReference>
<keyword evidence="4 8" id="KW-0106">Calcium</keyword>
<dbReference type="GO" id="GO:0005886">
    <property type="term" value="C:plasma membrane"/>
    <property type="evidence" value="ECO:0007669"/>
    <property type="project" value="InterPro"/>
</dbReference>
<organism evidence="11 12">
    <name type="scientific">Ancylostoma ceylanicum</name>
    <dbReference type="NCBI Taxonomy" id="53326"/>
    <lineage>
        <taxon>Eukaryota</taxon>
        <taxon>Metazoa</taxon>
        <taxon>Ecdysozoa</taxon>
        <taxon>Nematoda</taxon>
        <taxon>Chromadorea</taxon>
        <taxon>Rhabditida</taxon>
        <taxon>Rhabditina</taxon>
        <taxon>Rhabditomorpha</taxon>
        <taxon>Strongyloidea</taxon>
        <taxon>Ancylostomatidae</taxon>
        <taxon>Ancylostomatinae</taxon>
        <taxon>Ancylostoma</taxon>
    </lineage>
</organism>
<feature type="domain" description="Cadherin" evidence="10">
    <location>
        <begin position="51"/>
        <end position="112"/>
    </location>
</feature>
<dbReference type="STRING" id="53326.A0A016UZ97"/>
<keyword evidence="2" id="KW-0812">Transmembrane</keyword>
<keyword evidence="3" id="KW-0677">Repeat</keyword>
<gene>
    <name evidence="11" type="primary">Acey_s0021.g403</name>
    <name evidence="11" type="ORF">Y032_0021g403</name>
</gene>
<dbReference type="SUPFAM" id="SSF49313">
    <property type="entry name" value="Cadherin-like"/>
    <property type="match status" value="3"/>
</dbReference>
<dbReference type="CDD" id="cd11304">
    <property type="entry name" value="Cadherin_repeat"/>
    <property type="match status" value="2"/>
</dbReference>
<feature type="domain" description="Cadherin" evidence="10">
    <location>
        <begin position="113"/>
        <end position="219"/>
    </location>
</feature>
<name>A0A016UZ97_9BILA</name>
<dbReference type="PROSITE" id="PS00232">
    <property type="entry name" value="CADHERIN_1"/>
    <property type="match status" value="1"/>
</dbReference>
<evidence type="ECO:0000313" key="11">
    <source>
        <dbReference type="EMBL" id="EYC20749.1"/>
    </source>
</evidence>
<dbReference type="InterPro" id="IPR015919">
    <property type="entry name" value="Cadherin-like_sf"/>
</dbReference>
<proteinExistence type="predicted"/>
<dbReference type="AlphaFoldDB" id="A0A016UZ97"/>
<dbReference type="GO" id="GO:0007156">
    <property type="term" value="P:homophilic cell adhesion via plasma membrane adhesion molecules"/>
    <property type="evidence" value="ECO:0007669"/>
    <property type="project" value="InterPro"/>
</dbReference>
<evidence type="ECO:0000256" key="2">
    <source>
        <dbReference type="ARBA" id="ARBA00022692"/>
    </source>
</evidence>
<dbReference type="OrthoDB" id="6252479at2759"/>
<dbReference type="InterPro" id="IPR020894">
    <property type="entry name" value="Cadherin_CS"/>
</dbReference>
<evidence type="ECO:0000256" key="7">
    <source>
        <dbReference type="ARBA" id="ARBA00023180"/>
    </source>
</evidence>